<reference evidence="2 3" key="1">
    <citation type="submission" date="2017-04" db="EMBL/GenBank/DDBJ databases">
        <authorList>
            <person name="Afonso C.L."/>
            <person name="Miller P.J."/>
            <person name="Scott M.A."/>
            <person name="Spackman E."/>
            <person name="Goraichik I."/>
            <person name="Dimitrov K.M."/>
            <person name="Suarez D.L."/>
            <person name="Swayne D.E."/>
        </authorList>
    </citation>
    <scope>NUCLEOTIDE SEQUENCE [LARGE SCALE GENOMIC DNA]</scope>
    <source>
        <strain evidence="2 3">CGMCC 1.12511</strain>
    </source>
</reference>
<feature type="domain" description="Insertion element IS150 protein InsJ-like helix-turn-helix" evidence="1">
    <location>
        <begin position="3"/>
        <end position="54"/>
    </location>
</feature>
<gene>
    <name evidence="2" type="ORF">SAMN06296429_1211</name>
</gene>
<accession>A0A1W2DGN9</accession>
<dbReference type="AlphaFoldDB" id="A0A1W2DGN9"/>
<dbReference type="InterPro" id="IPR009057">
    <property type="entry name" value="Homeodomain-like_sf"/>
</dbReference>
<dbReference type="Pfam" id="PF13518">
    <property type="entry name" value="HTH_28"/>
    <property type="match status" value="1"/>
</dbReference>
<evidence type="ECO:0000313" key="2">
    <source>
        <dbReference type="EMBL" id="SMC96720.1"/>
    </source>
</evidence>
<sequence>MSKRRLVITAVLAGQSQSEVARTYGVSQGWISKLIARYRAEGEQAFEPRSRRPATSTNATPQATVDLVLQLRDQLSAQGLDAGAETIGCPWP</sequence>
<dbReference type="InterPro" id="IPR055247">
    <property type="entry name" value="InsJ-like_HTH"/>
</dbReference>
<dbReference type="InterPro" id="IPR036388">
    <property type="entry name" value="WH-like_DNA-bd_sf"/>
</dbReference>
<dbReference type="Proteomes" id="UP000192634">
    <property type="component" value="Unassembled WGS sequence"/>
</dbReference>
<evidence type="ECO:0000313" key="3">
    <source>
        <dbReference type="Proteomes" id="UP000192634"/>
    </source>
</evidence>
<evidence type="ECO:0000259" key="1">
    <source>
        <dbReference type="Pfam" id="PF13518"/>
    </source>
</evidence>
<dbReference type="EMBL" id="FWXN01000021">
    <property type="protein sequence ID" value="SMC96720.1"/>
    <property type="molecule type" value="Genomic_DNA"/>
</dbReference>
<protein>
    <submittedName>
        <fullName evidence="2">Helix-turn-helix domain-containing protein</fullName>
    </submittedName>
</protein>
<organism evidence="2 3">
    <name type="scientific">Janibacter indicus</name>
    <dbReference type="NCBI Taxonomy" id="857417"/>
    <lineage>
        <taxon>Bacteria</taxon>
        <taxon>Bacillati</taxon>
        <taxon>Actinomycetota</taxon>
        <taxon>Actinomycetes</taxon>
        <taxon>Micrococcales</taxon>
        <taxon>Intrasporangiaceae</taxon>
        <taxon>Janibacter</taxon>
    </lineage>
</organism>
<name>A0A1W2DGN9_9MICO</name>
<dbReference type="SUPFAM" id="SSF46689">
    <property type="entry name" value="Homeodomain-like"/>
    <property type="match status" value="1"/>
</dbReference>
<dbReference type="Gene3D" id="1.10.10.10">
    <property type="entry name" value="Winged helix-like DNA-binding domain superfamily/Winged helix DNA-binding domain"/>
    <property type="match status" value="1"/>
</dbReference>
<proteinExistence type="predicted"/>